<dbReference type="EMBL" id="BCMM01000025">
    <property type="protein sequence ID" value="GAQ64794.1"/>
    <property type="molecule type" value="Genomic_DNA"/>
</dbReference>
<reference evidence="2" key="1">
    <citation type="submission" date="2015-11" db="EMBL/GenBank/DDBJ databases">
        <authorList>
            <consortium name="Cross-ministerial Strategic Innovation Promotion Program (SIP) consortium"/>
            <person name="Tomihama T."/>
            <person name="Ikenaga M."/>
            <person name="Sakai M."/>
            <person name="Okubo T."/>
            <person name="Ikeda S."/>
        </authorList>
    </citation>
    <scope>NUCLEOTIDE SEQUENCE [LARGE SCALE GENOMIC DNA]</scope>
    <source>
        <strain evidence="2">S58</strain>
    </source>
</reference>
<name>A0A100JSC7_STRSC</name>
<evidence type="ECO:0000313" key="2">
    <source>
        <dbReference type="Proteomes" id="UP000067448"/>
    </source>
</evidence>
<reference evidence="1 2" key="2">
    <citation type="journal article" date="2016" name="Genome Announc.">
        <title>Draft Genome Sequences of Streptomyces scabiei S58, Streptomyces turgidiscabies T45, and Streptomyces acidiscabies a10, the Pathogens of Potato Common Scab, Isolated in Japan.</title>
        <authorList>
            <person name="Tomihama T."/>
            <person name="Nishi Y."/>
            <person name="Sakai M."/>
            <person name="Ikenaga M."/>
            <person name="Okubo T."/>
            <person name="Ikeda S."/>
        </authorList>
    </citation>
    <scope>NUCLEOTIDE SEQUENCE [LARGE SCALE GENOMIC DNA]</scope>
    <source>
        <strain evidence="1 2">S58</strain>
    </source>
</reference>
<reference evidence="2" key="3">
    <citation type="submission" date="2016-02" db="EMBL/GenBank/DDBJ databases">
        <title>Draft genome of pathogenic Streptomyces sp. in Japan.</title>
        <authorList>
            <person name="Tomihama T."/>
            <person name="Ikenaga M."/>
            <person name="Sakai M."/>
            <person name="Okubo T."/>
            <person name="Ikeda S."/>
        </authorList>
    </citation>
    <scope>NUCLEOTIDE SEQUENCE [LARGE SCALE GENOMIC DNA]</scope>
    <source>
        <strain evidence="2">S58</strain>
    </source>
</reference>
<comment type="caution">
    <text evidence="1">The sequence shown here is derived from an EMBL/GenBank/DDBJ whole genome shotgun (WGS) entry which is preliminary data.</text>
</comment>
<organism evidence="1 2">
    <name type="scientific">Streptomyces scabiei</name>
    <dbReference type="NCBI Taxonomy" id="1930"/>
    <lineage>
        <taxon>Bacteria</taxon>
        <taxon>Bacillati</taxon>
        <taxon>Actinomycetota</taxon>
        <taxon>Actinomycetes</taxon>
        <taxon>Kitasatosporales</taxon>
        <taxon>Streptomycetaceae</taxon>
        <taxon>Streptomyces</taxon>
    </lineage>
</organism>
<proteinExistence type="predicted"/>
<protein>
    <submittedName>
        <fullName evidence="1">Uncharacterized protein</fullName>
    </submittedName>
</protein>
<dbReference type="AlphaFoldDB" id="A0A100JSC7"/>
<accession>A0A100JSC7</accession>
<dbReference type="Proteomes" id="UP000067448">
    <property type="component" value="Unassembled WGS sequence"/>
</dbReference>
<gene>
    <name evidence="1" type="ORF">SsS58_05199</name>
</gene>
<sequence length="43" mass="4608">MAAVVVLIPLLMLGVVLALGRYEEMLLPPAEPADRPEPAVPVR</sequence>
<evidence type="ECO:0000313" key="1">
    <source>
        <dbReference type="EMBL" id="GAQ64794.1"/>
    </source>
</evidence>
<dbReference type="RefSeq" id="WP_267889106.1">
    <property type="nucleotide sequence ID" value="NZ_BCMM01000025.1"/>
</dbReference>